<feature type="domain" description="PLD phosphodiesterase" evidence="2">
    <location>
        <begin position="171"/>
        <end position="198"/>
    </location>
</feature>
<dbReference type="CDD" id="cd09111">
    <property type="entry name" value="PLDc_ymdC_like_1"/>
    <property type="match status" value="1"/>
</dbReference>
<dbReference type="Gene3D" id="3.30.870.10">
    <property type="entry name" value="Endonuclease Chain A"/>
    <property type="match status" value="2"/>
</dbReference>
<dbReference type="STRING" id="1769779.AUP74_02754"/>
<feature type="signal peptide" evidence="1">
    <location>
        <begin position="1"/>
        <end position="21"/>
    </location>
</feature>
<dbReference type="PANTHER" id="PTHR21248">
    <property type="entry name" value="CARDIOLIPIN SYNTHASE"/>
    <property type="match status" value="1"/>
</dbReference>
<dbReference type="Pfam" id="PF13091">
    <property type="entry name" value="PLDc_2"/>
    <property type="match status" value="2"/>
</dbReference>
<reference evidence="4" key="1">
    <citation type="submission" date="2016-01" db="EMBL/GenBank/DDBJ databases">
        <title>Complete genome sequence of Microbulbifer sp. CCB-MM1, a halophile isolated from Matang Mangrove Forest, Perak.</title>
        <authorList>
            <person name="Moh T.H."/>
            <person name="Dinesh B."/>
            <person name="Lau N.-S."/>
            <person name="Go F."/>
            <person name="Alexander Chong S.-C."/>
        </authorList>
    </citation>
    <scope>NUCLEOTIDE SEQUENCE [LARGE SCALE GENOMIC DNA]</scope>
    <source>
        <strain evidence="4">CCB-MM1</strain>
    </source>
</reference>
<dbReference type="PATRIC" id="fig|1769779.3.peg.2749"/>
<dbReference type="EC" id="2.7.8.-" evidence="3"/>
<proteinExistence type="predicted"/>
<dbReference type="RefSeq" id="WP_226999800.1">
    <property type="nucleotide sequence ID" value="NZ_CP014143.1"/>
</dbReference>
<keyword evidence="4" id="KW-1185">Reference proteome</keyword>
<dbReference type="GO" id="GO:0030572">
    <property type="term" value="F:phosphatidyltransferase activity"/>
    <property type="evidence" value="ECO:0007669"/>
    <property type="project" value="UniProtKB-ARBA"/>
</dbReference>
<evidence type="ECO:0000313" key="3">
    <source>
        <dbReference type="EMBL" id="AOS98149.1"/>
    </source>
</evidence>
<evidence type="ECO:0000313" key="4">
    <source>
        <dbReference type="Proteomes" id="UP000095672"/>
    </source>
</evidence>
<dbReference type="CDD" id="cd09113">
    <property type="entry name" value="PLDc_ymdC_like_2"/>
    <property type="match status" value="1"/>
</dbReference>
<evidence type="ECO:0000259" key="2">
    <source>
        <dbReference type="PROSITE" id="PS50035"/>
    </source>
</evidence>
<dbReference type="SMART" id="SM00155">
    <property type="entry name" value="PLDc"/>
    <property type="match status" value="2"/>
</dbReference>
<organism evidence="3 4">
    <name type="scientific">Microbulbifer aggregans</name>
    <dbReference type="NCBI Taxonomy" id="1769779"/>
    <lineage>
        <taxon>Bacteria</taxon>
        <taxon>Pseudomonadati</taxon>
        <taxon>Pseudomonadota</taxon>
        <taxon>Gammaproteobacteria</taxon>
        <taxon>Cellvibrionales</taxon>
        <taxon>Microbulbiferaceae</taxon>
        <taxon>Microbulbifer</taxon>
    </lineage>
</organism>
<protein>
    <submittedName>
        <fullName evidence="3">Major cardiolipin synthase ClsA</fullName>
        <ecNumber evidence="3">2.7.8.-</ecNumber>
    </submittedName>
</protein>
<evidence type="ECO:0000256" key="1">
    <source>
        <dbReference type="SAM" id="SignalP"/>
    </source>
</evidence>
<gene>
    <name evidence="3" type="primary">clsA</name>
    <name evidence="3" type="ORF">AUP74_02754</name>
</gene>
<dbReference type="PROSITE" id="PS51257">
    <property type="entry name" value="PROKAR_LIPOPROTEIN"/>
    <property type="match status" value="1"/>
</dbReference>
<accession>A0A1C9WAG7</accession>
<dbReference type="InterPro" id="IPR025202">
    <property type="entry name" value="PLD-like_dom"/>
</dbReference>
<dbReference type="SUPFAM" id="SSF56024">
    <property type="entry name" value="Phospholipase D/nuclease"/>
    <property type="match status" value="2"/>
</dbReference>
<dbReference type="PROSITE" id="PS50035">
    <property type="entry name" value="PLD"/>
    <property type="match status" value="2"/>
</dbReference>
<feature type="domain" description="PLD phosphodiesterase" evidence="2">
    <location>
        <begin position="411"/>
        <end position="438"/>
    </location>
</feature>
<dbReference type="Proteomes" id="UP000095672">
    <property type="component" value="Chromosome"/>
</dbReference>
<name>A0A1C9WAG7_9GAMM</name>
<dbReference type="InterPro" id="IPR001736">
    <property type="entry name" value="PLipase_D/transphosphatidylase"/>
</dbReference>
<keyword evidence="1" id="KW-0732">Signal</keyword>
<dbReference type="PANTHER" id="PTHR21248:SF12">
    <property type="entry name" value="CARDIOLIPIN SYNTHASE C"/>
    <property type="match status" value="1"/>
</dbReference>
<dbReference type="GO" id="GO:0032049">
    <property type="term" value="P:cardiolipin biosynthetic process"/>
    <property type="evidence" value="ECO:0007669"/>
    <property type="project" value="UniProtKB-ARBA"/>
</dbReference>
<keyword evidence="3" id="KW-0808">Transferase</keyword>
<sequence precursor="true">MLNCKPALPIFMLSSVLFLQACSEGRQYESRQQESSRALPPATDTRLANLIKTQSLNQPDSHSGFHLTHDGLTALVARAAVIDEAEVSLDIQYYIFSDDVSGRILTEKLLEAADRGVRVRLLIDDLGTRMTNSWIGALDHHENVQVRVFNPVEGKGGIRRRLEQLLDLGRINHRMHNKLIVADGITMITGGRNISDGYFTSAEVAFLDVDTLAIGPIVESASKTFDEYWNHPIAVSIRKLALAEDDKHSLMELKKHLAEHKSEEAASELHKAVRESGFTQELLGGKIEFHWGPATLYADPPTKATNPEEVPIEEYPGYQLAKIIRELEQKIEISNAYLIPGEPGMNLFTELVERGIEVEVLTNGISSTDTAMAHGAYSRYRKPLLSAGVRLWELKPSAEREGRLHWFSHKSQSTLHAKTFVLDGDRGFVGSINLDSRSMILNTEIGVLIENEAINSQLHDLFKEWVSPESAWRLKLDSSGDITWRAEDETGKEIIENKDPNSTWWQRFLSGILAYLPVESQI</sequence>
<dbReference type="EMBL" id="CP014143">
    <property type="protein sequence ID" value="AOS98149.1"/>
    <property type="molecule type" value="Genomic_DNA"/>
</dbReference>
<dbReference type="AlphaFoldDB" id="A0A1C9WAG7"/>
<feature type="chain" id="PRO_5008895628" evidence="1">
    <location>
        <begin position="22"/>
        <end position="522"/>
    </location>
</feature>
<dbReference type="KEGG" id="micc:AUP74_02754"/>